<dbReference type="EMBL" id="RQZG01000001">
    <property type="protein sequence ID" value="RRD07120.1"/>
    <property type="molecule type" value="Genomic_DNA"/>
</dbReference>
<dbReference type="OrthoDB" id="3210980at2"/>
<organism evidence="1 2">
    <name type="scientific">Arachnia propionica</name>
    <dbReference type="NCBI Taxonomy" id="1750"/>
    <lineage>
        <taxon>Bacteria</taxon>
        <taxon>Bacillati</taxon>
        <taxon>Actinomycetota</taxon>
        <taxon>Actinomycetes</taxon>
        <taxon>Propionibacteriales</taxon>
        <taxon>Propionibacteriaceae</taxon>
        <taxon>Arachnia</taxon>
    </lineage>
</organism>
<reference evidence="1 2" key="1">
    <citation type="submission" date="2018-11" db="EMBL/GenBank/DDBJ databases">
        <title>Genomes From Bacteria Associated with the Canine Oral Cavity: a Test Case for Automated Genome-Based Taxonomic Assignment.</title>
        <authorList>
            <person name="Coil D.A."/>
            <person name="Jospin G."/>
            <person name="Darling A.E."/>
            <person name="Wallis C."/>
            <person name="Davis I.J."/>
            <person name="Harris S."/>
            <person name="Eisen J.A."/>
            <person name="Holcombe L.J."/>
            <person name="O'Flynn C."/>
        </authorList>
    </citation>
    <scope>NUCLEOTIDE SEQUENCE [LARGE SCALE GENOMIC DNA]</scope>
    <source>
        <strain evidence="1 2">OH887_COT-365</strain>
    </source>
</reference>
<name>A0A3P1TD16_9ACTN</name>
<dbReference type="AlphaFoldDB" id="A0A3P1TD16"/>
<comment type="caution">
    <text evidence="1">The sequence shown here is derived from an EMBL/GenBank/DDBJ whole genome shotgun (WGS) entry which is preliminary data.</text>
</comment>
<proteinExistence type="predicted"/>
<dbReference type="InterPro" id="IPR021555">
    <property type="entry name" value="DUF3000"/>
</dbReference>
<protein>
    <submittedName>
        <fullName evidence="1">DUF3000 domain-containing protein</fullName>
    </submittedName>
</protein>
<evidence type="ECO:0000313" key="2">
    <source>
        <dbReference type="Proteomes" id="UP000280819"/>
    </source>
</evidence>
<sequence>MRERANLRLSFVSSPTTQAAPEFHRALAELSTMSWRAGLGVAEIGSPQRIAPHGVAISGDLTEGPETLGTGRLILLHDPLGNEAWEGDFRVVTYVHADVEQEFVTDPLLPDAAWSWLTDALEGQGARHHSLAGTVTASFGQGFGQLSNRQAEVEIRASWTPVLDARYGFVPHLRAWQDLLFQISGRPPLPNGVVQFPGRS</sequence>
<dbReference type="Pfam" id="PF11452">
    <property type="entry name" value="DUF3000"/>
    <property type="match status" value="1"/>
</dbReference>
<gene>
    <name evidence="1" type="ORF">EII34_01125</name>
</gene>
<dbReference type="Proteomes" id="UP000280819">
    <property type="component" value="Unassembled WGS sequence"/>
</dbReference>
<evidence type="ECO:0000313" key="1">
    <source>
        <dbReference type="EMBL" id="RRD07120.1"/>
    </source>
</evidence>
<accession>A0A3P1TD16</accession>